<dbReference type="RefSeq" id="WP_252864813.1">
    <property type="nucleotide sequence ID" value="NZ_UARG01000012.1"/>
</dbReference>
<name>A0A2X1HHG9_CAPOC</name>
<dbReference type="Proteomes" id="UP000249891">
    <property type="component" value="Unassembled WGS sequence"/>
</dbReference>
<proteinExistence type="predicted"/>
<dbReference type="EMBL" id="UARG01000012">
    <property type="protein sequence ID" value="SPV25500.1"/>
    <property type="molecule type" value="Genomic_DNA"/>
</dbReference>
<accession>A0A2X1HHG9</accession>
<dbReference type="AlphaFoldDB" id="A0A2X1HHG9"/>
<reference evidence="1 2" key="1">
    <citation type="submission" date="2018-06" db="EMBL/GenBank/DDBJ databases">
        <authorList>
            <consortium name="Pathogen Informatics"/>
            <person name="Doyle S."/>
        </authorList>
    </citation>
    <scope>NUCLEOTIDE SEQUENCE [LARGE SCALE GENOMIC DNA]</scope>
    <source>
        <strain evidence="1 2">NCTC11546</strain>
    </source>
</reference>
<sequence>MAAISGLTYGEIEKLFDIIASQERITEHSEVALLRLMSGIKTTDYKRFYAHLEANGNKLLKHLIEEIDDASVNFLTDKKNYTNFIGALVWMFNHNPASIEDRWGKNEEDFAKRTLNLNPISYSEYSSFMYSSSTSKKNEGEYVSATGNIKLYDVYTIESSKTVLVKGDVPIDVVKQREPITEVSPLTPLIIVPDKDKLPLLQTALEGNNLGNEVYIVPAIFLKYSNDKIRNDYIEKGVINTLDVATIALSGGTALVTKVHWVRRAWALAEVVGAVGNIVVNTQDIDPNSLLGQVANSYNLAMGVIGIKNLGQAGYKFAKNLPQATKELLQKNGNLRSLLVEKISIL</sequence>
<gene>
    <name evidence="1" type="ORF">NCTC11546_00092</name>
</gene>
<protein>
    <submittedName>
        <fullName evidence="1">Uncharacterized protein</fullName>
    </submittedName>
</protein>
<evidence type="ECO:0000313" key="2">
    <source>
        <dbReference type="Proteomes" id="UP000249891"/>
    </source>
</evidence>
<evidence type="ECO:0000313" key="1">
    <source>
        <dbReference type="EMBL" id="SPV25500.1"/>
    </source>
</evidence>
<organism evidence="1 2">
    <name type="scientific">Capnocytophaga ochracea</name>
    <dbReference type="NCBI Taxonomy" id="1018"/>
    <lineage>
        <taxon>Bacteria</taxon>
        <taxon>Pseudomonadati</taxon>
        <taxon>Bacteroidota</taxon>
        <taxon>Flavobacteriia</taxon>
        <taxon>Flavobacteriales</taxon>
        <taxon>Flavobacteriaceae</taxon>
        <taxon>Capnocytophaga</taxon>
    </lineage>
</organism>